<protein>
    <submittedName>
        <fullName evidence="1">Minor tail protein</fullName>
    </submittedName>
</protein>
<proteinExistence type="predicted"/>
<dbReference type="RefSeq" id="YP_010754812.1">
    <property type="nucleotide sequence ID" value="NC_073464.1"/>
</dbReference>
<reference evidence="1 2" key="1">
    <citation type="submission" date="2019-05" db="EMBL/GenBank/DDBJ databases">
        <authorList>
            <person name="Kim R."/>
            <person name="Haleblian K.L."/>
            <person name="Torres C.-L.T."/>
            <person name="Chong M.Y."/>
            <person name="Duong K."/>
            <person name="Lee C."/>
            <person name="Lai L.T."/>
            <person name="Ballew A.S."/>
            <person name="Ly A.M."/>
            <person name="Wu S."/>
            <person name="Ngo R.T."/>
            <person name="Freise A.C."/>
            <person name="Reddi K."/>
            <person name="Moberg-Parker J."/>
            <person name="Garlena R.A."/>
            <person name="Russell D.A."/>
            <person name="Pope W.H."/>
            <person name="Jacobs-Sera D."/>
            <person name="Hatfull G.F."/>
        </authorList>
    </citation>
    <scope>NUCLEOTIDE SEQUENCE [LARGE SCALE GENOMIC DNA]</scope>
</reference>
<gene>
    <name evidence="1" type="primary">23</name>
    <name evidence="1" type="ORF">SEA_LILSPOTTY_23</name>
</gene>
<dbReference type="Proteomes" id="UP000318419">
    <property type="component" value="Genome"/>
</dbReference>
<evidence type="ECO:0000313" key="1">
    <source>
        <dbReference type="EMBL" id="QDF19755.1"/>
    </source>
</evidence>
<sequence length="686" mass="72083">MTQPDGFFPESSFNWDSIAALAAKTAEDVEDELYGKAQSPFQLILSALFGPLPDDLQEGIEFTRAVITAIIRRILNLPGQIWDSVDESLDQLGDWAEDLPGQVVAFIRNVAGIDLSSWDAFVDSLKDGRGIDLPMLGDGLDAISGFFGNIDFGDPPTPAELWQFVVSTFIEPLNLLLGPNSPLNLANAFGQLFPRNLGGVSLSALMPAAHNLLEDFITEASVPNVDGWSFDPTVGTPGSAKVIADGSLKTLYSEDLIQVSADQPIDTEVKVQYTGLTAGSGQVIRYMFELFTDELGSVPASPATEVVGAVTDPSGTITAPVTLSAEDWTAPSGVKTIRPVLQVDSAATAGAVHFMNPKLVKPLDPSLSGGLPAALTTVGNYVRAFVESALSALGITPSGELLDDIFDLSDEIEWIRDRADQGFQDAAQALQNLGALANNLLTNPAAVIGDITQDMVNGLTATLGDMQTTLNQIGDVFNGLVVTPVNTIVQAIRDWWNQWFGGGSSSAIPLSQKGAANGVAPLNSSAKLATSYLQTNVANGVAGLDGAGKVATSLLVTDSAGNVPTLDAGGRLKKAQVPSYAPKVLDLTATGISVTFDASLYDQVNIALQADVLGWTVNGTLLDGQSLLVRITADGTNRTWAWASNVRGIGLPVGLMAVNANKTVYAGLKWNAAVSKWDLIALGKES</sequence>
<accession>A0A4Y6ENV8</accession>
<dbReference type="KEGG" id="vg:80019413"/>
<organism evidence="1 2">
    <name type="scientific">Mycobacterium phage LilSpotty</name>
    <dbReference type="NCBI Taxonomy" id="2588512"/>
    <lineage>
        <taxon>Viruses</taxon>
        <taxon>Duplodnaviria</taxon>
        <taxon>Heunggongvirae</taxon>
        <taxon>Uroviricota</taxon>
        <taxon>Caudoviricetes</taxon>
        <taxon>Lilspottyvirus</taxon>
        <taxon>Lilspottyvirus lilspotty</taxon>
    </lineage>
</organism>
<dbReference type="GeneID" id="80019413"/>
<name>A0A4Y6ENV8_9CAUD</name>
<dbReference type="EMBL" id="MK977707">
    <property type="protein sequence ID" value="QDF19755.1"/>
    <property type="molecule type" value="Genomic_DNA"/>
</dbReference>
<keyword evidence="2" id="KW-1185">Reference proteome</keyword>
<evidence type="ECO:0000313" key="2">
    <source>
        <dbReference type="Proteomes" id="UP000318419"/>
    </source>
</evidence>